<sequence length="137" mass="15830">MNHYIKAADLLPIAAIKHNLQILLKNDDIYTKFLSTYSFHLVIMEQKVKSNLFQNTSNFSINENTYTTKFKPILSDIDCSFSYCEEAISQKNSTNTPTFEPTVLKINDFLNQNDFVIRNENSQSQPNQSPLARIFIK</sequence>
<dbReference type="EMBL" id="KI546035">
    <property type="protein sequence ID" value="EST47803.1"/>
    <property type="molecule type" value="Genomic_DNA"/>
</dbReference>
<accession>V6LU72</accession>
<gene>
    <name evidence="1" type="ORF">SS50377_12204</name>
</gene>
<organism evidence="1">
    <name type="scientific">Spironucleus salmonicida</name>
    <dbReference type="NCBI Taxonomy" id="348837"/>
    <lineage>
        <taxon>Eukaryota</taxon>
        <taxon>Metamonada</taxon>
        <taxon>Diplomonadida</taxon>
        <taxon>Hexamitidae</taxon>
        <taxon>Hexamitinae</taxon>
        <taxon>Spironucleus</taxon>
    </lineage>
</organism>
<protein>
    <submittedName>
        <fullName evidence="1">Uncharacterized protein</fullName>
    </submittedName>
</protein>
<reference evidence="1" key="1">
    <citation type="journal article" date="2014" name="PLoS Genet.">
        <title>The Genome of Spironucleus salmonicida Highlights a Fish Pathogen Adapted to Fluctuating Environments.</title>
        <authorList>
            <person name="Xu F."/>
            <person name="Jerlstrom-Hultqvist J."/>
            <person name="Einarsson E."/>
            <person name="Astvaldsson A."/>
            <person name="Svard S.G."/>
            <person name="Andersson J.O."/>
        </authorList>
    </citation>
    <scope>NUCLEOTIDE SEQUENCE</scope>
</reference>
<proteinExistence type="predicted"/>
<name>V6LU72_9EUKA</name>
<evidence type="ECO:0000313" key="1">
    <source>
        <dbReference type="EMBL" id="EST47803.1"/>
    </source>
</evidence>
<dbReference type="AlphaFoldDB" id="V6LU72"/>